<dbReference type="GO" id="GO:0005375">
    <property type="term" value="F:copper ion transmembrane transporter activity"/>
    <property type="evidence" value="ECO:0007669"/>
    <property type="project" value="UniProtKB-UniRule"/>
</dbReference>
<feature type="transmembrane region" description="Helical" evidence="5">
    <location>
        <begin position="34"/>
        <end position="54"/>
    </location>
</feature>
<dbReference type="STRING" id="342668.A0A2P2SZM1"/>
<dbReference type="OrthoDB" id="73901at2759"/>
<dbReference type="EMBL" id="KV460206">
    <property type="protein sequence ID" value="OBU01836.1"/>
    <property type="molecule type" value="Genomic_DNA"/>
</dbReference>
<dbReference type="GO" id="GO:0005886">
    <property type="term" value="C:plasma membrane"/>
    <property type="evidence" value="ECO:0007669"/>
    <property type="project" value="TreeGrafter"/>
</dbReference>
<keyword evidence="7" id="KW-1185">Reference proteome</keyword>
<sequence>MSDKMEMGAMSMSTIFSTGTHVTLFFKEWATTTVSSYIATIICVFLLAVLNRFLGAVKFQTERAWLEQARQTNMLPPLRTVRNSRLLFKAKLSPLPTSMARDDDLECDPLTSPTDGELGDEWCTPKEHNSQRQCAPFRRILGDWQPSARWSVKKDGLRAVMEFIRAFIGYILMLAVMALNLGILFAVLGGILVGELIFGRYIQGYGGWQEGACHDG</sequence>
<proteinExistence type="inferred from homology"/>
<name>A0A2P2SZM1_9PEZI</name>
<gene>
    <name evidence="6" type="ORF">VE01_00147</name>
</gene>
<keyword evidence="5" id="KW-0406">Ion transport</keyword>
<dbReference type="RefSeq" id="XP_018135568.1">
    <property type="nucleotide sequence ID" value="XM_018269680.1"/>
</dbReference>
<keyword evidence="2 5" id="KW-0812">Transmembrane</keyword>
<dbReference type="AlphaFoldDB" id="A0A2P2SZM1"/>
<evidence type="ECO:0000256" key="3">
    <source>
        <dbReference type="ARBA" id="ARBA00022989"/>
    </source>
</evidence>
<evidence type="ECO:0000256" key="2">
    <source>
        <dbReference type="ARBA" id="ARBA00022692"/>
    </source>
</evidence>
<dbReference type="GeneID" id="28833533"/>
<dbReference type="PANTHER" id="PTHR12483:SF27">
    <property type="entry name" value="COPPER TRANSPORT PROTEIN CTR1"/>
    <property type="match status" value="1"/>
</dbReference>
<comment type="subcellular location">
    <subcellularLocation>
        <location evidence="1 5">Membrane</location>
        <topology evidence="1 5">Multi-pass membrane protein</topology>
    </subcellularLocation>
</comment>
<evidence type="ECO:0000313" key="6">
    <source>
        <dbReference type="EMBL" id="OBU01836.1"/>
    </source>
</evidence>
<evidence type="ECO:0000256" key="5">
    <source>
        <dbReference type="RuleBase" id="RU367022"/>
    </source>
</evidence>
<dbReference type="InterPro" id="IPR007274">
    <property type="entry name" value="Cop_transporter"/>
</dbReference>
<reference evidence="6 7" key="1">
    <citation type="submission" date="2016-03" db="EMBL/GenBank/DDBJ databases">
        <title>Comparative genomics of Pseudogymnoascus destructans, the fungus causing white-nose syndrome of bats.</title>
        <authorList>
            <person name="Palmer J.M."/>
            <person name="Drees K.P."/>
            <person name="Foster J.T."/>
            <person name="Lindner D.L."/>
        </authorList>
    </citation>
    <scope>NUCLEOTIDE SEQUENCE [LARGE SCALE GENOMIC DNA]</scope>
    <source>
        <strain evidence="6 7">UAMH 10579</strain>
    </source>
</reference>
<evidence type="ECO:0000313" key="7">
    <source>
        <dbReference type="Proteomes" id="UP000091956"/>
    </source>
</evidence>
<evidence type="ECO:0000256" key="4">
    <source>
        <dbReference type="ARBA" id="ARBA00023136"/>
    </source>
</evidence>
<protein>
    <recommendedName>
        <fullName evidence="5">Copper transport protein</fullName>
    </recommendedName>
</protein>
<keyword evidence="5" id="KW-0186">Copper</keyword>
<organism evidence="6 7">
    <name type="scientific">Pseudogymnoascus verrucosus</name>
    <dbReference type="NCBI Taxonomy" id="342668"/>
    <lineage>
        <taxon>Eukaryota</taxon>
        <taxon>Fungi</taxon>
        <taxon>Dikarya</taxon>
        <taxon>Ascomycota</taxon>
        <taxon>Pezizomycotina</taxon>
        <taxon>Leotiomycetes</taxon>
        <taxon>Thelebolales</taxon>
        <taxon>Thelebolaceae</taxon>
        <taxon>Pseudogymnoascus</taxon>
    </lineage>
</organism>
<dbReference type="Pfam" id="PF04145">
    <property type="entry name" value="Ctr"/>
    <property type="match status" value="1"/>
</dbReference>
<comment type="similarity">
    <text evidence="5">Belongs to the copper transporter (Ctr) (TC 1.A.56) family. SLC31A subfamily.</text>
</comment>
<evidence type="ECO:0000256" key="1">
    <source>
        <dbReference type="ARBA" id="ARBA00004141"/>
    </source>
</evidence>
<keyword evidence="5" id="KW-0813">Transport</keyword>
<reference evidence="7" key="2">
    <citation type="journal article" date="2018" name="Nat. Commun.">
        <title>Extreme sensitivity to ultraviolet light in the fungal pathogen causing white-nose syndrome of bats.</title>
        <authorList>
            <person name="Palmer J.M."/>
            <person name="Drees K.P."/>
            <person name="Foster J.T."/>
            <person name="Lindner D.L."/>
        </authorList>
    </citation>
    <scope>NUCLEOTIDE SEQUENCE [LARGE SCALE GENOMIC DNA]</scope>
    <source>
        <strain evidence="7">UAMH 10579</strain>
    </source>
</reference>
<feature type="transmembrane region" description="Helical" evidence="5">
    <location>
        <begin position="167"/>
        <end position="193"/>
    </location>
</feature>
<dbReference type="Proteomes" id="UP000091956">
    <property type="component" value="Unassembled WGS sequence"/>
</dbReference>
<keyword evidence="5" id="KW-0187">Copper transport</keyword>
<keyword evidence="3 5" id="KW-1133">Transmembrane helix</keyword>
<accession>A0A2P2SZM1</accession>
<keyword evidence="4 5" id="KW-0472">Membrane</keyword>
<dbReference type="PANTHER" id="PTHR12483">
    <property type="entry name" value="SOLUTE CARRIER FAMILY 31 COPPER TRANSPORTERS"/>
    <property type="match status" value="1"/>
</dbReference>